<sequence length="69" mass="7806">MRHILFEGEKGSIELVVEPKASSWIRFRAPLCIIEEIVVADVDDVEVDKGVDEEQDDDDEEDENCGDNV</sequence>
<dbReference type="VEuPathDB" id="VectorBase:SSCA008111"/>
<protein>
    <submittedName>
        <fullName evidence="2">Uncharacterized protein</fullName>
    </submittedName>
</protein>
<evidence type="ECO:0000313" key="3">
    <source>
        <dbReference type="Proteomes" id="UP000616769"/>
    </source>
</evidence>
<dbReference type="EMBL" id="JXLN01010878">
    <property type="protein sequence ID" value="KPM06438.1"/>
    <property type="molecule type" value="Genomic_DNA"/>
</dbReference>
<feature type="region of interest" description="Disordered" evidence="1">
    <location>
        <begin position="45"/>
        <end position="69"/>
    </location>
</feature>
<dbReference type="Proteomes" id="UP000616769">
    <property type="component" value="Unassembled WGS sequence"/>
</dbReference>
<reference evidence="2 3" key="1">
    <citation type="journal article" date="2015" name="Parasit. Vectors">
        <title>Draft genome of the scabies mite.</title>
        <authorList>
            <person name="Rider S.D.Jr."/>
            <person name="Morgan M.S."/>
            <person name="Arlian L.G."/>
        </authorList>
    </citation>
    <scope>NUCLEOTIDE SEQUENCE [LARGE SCALE GENOMIC DNA]</scope>
    <source>
        <strain evidence="2">Arlian Lab</strain>
    </source>
</reference>
<name>A0A132A642_SARSC</name>
<proteinExistence type="predicted"/>
<evidence type="ECO:0000313" key="2">
    <source>
        <dbReference type="EMBL" id="KPM06438.1"/>
    </source>
</evidence>
<organism evidence="2 3">
    <name type="scientific">Sarcoptes scabiei</name>
    <name type="common">Itch mite</name>
    <name type="synonym">Acarus scabiei</name>
    <dbReference type="NCBI Taxonomy" id="52283"/>
    <lineage>
        <taxon>Eukaryota</taxon>
        <taxon>Metazoa</taxon>
        <taxon>Ecdysozoa</taxon>
        <taxon>Arthropoda</taxon>
        <taxon>Chelicerata</taxon>
        <taxon>Arachnida</taxon>
        <taxon>Acari</taxon>
        <taxon>Acariformes</taxon>
        <taxon>Sarcoptiformes</taxon>
        <taxon>Astigmata</taxon>
        <taxon>Psoroptidia</taxon>
        <taxon>Sarcoptoidea</taxon>
        <taxon>Sarcoptidae</taxon>
        <taxon>Sarcoptinae</taxon>
        <taxon>Sarcoptes</taxon>
    </lineage>
</organism>
<comment type="caution">
    <text evidence="2">The sequence shown here is derived from an EMBL/GenBank/DDBJ whole genome shotgun (WGS) entry which is preliminary data.</text>
</comment>
<accession>A0A132A642</accession>
<evidence type="ECO:0000256" key="1">
    <source>
        <dbReference type="SAM" id="MobiDB-lite"/>
    </source>
</evidence>
<gene>
    <name evidence="2" type="ORF">QR98_0049140</name>
</gene>
<feature type="compositionally biased region" description="Acidic residues" evidence="1">
    <location>
        <begin position="53"/>
        <end position="69"/>
    </location>
</feature>
<dbReference type="AlphaFoldDB" id="A0A132A642"/>